<dbReference type="InterPro" id="IPR003697">
    <property type="entry name" value="Maf-like"/>
</dbReference>
<name>A0A1D6F6K3_MAIZE</name>
<organism evidence="2">
    <name type="scientific">Zea mays</name>
    <name type="common">Maize</name>
    <dbReference type="NCBI Taxonomy" id="4577"/>
    <lineage>
        <taxon>Eukaryota</taxon>
        <taxon>Viridiplantae</taxon>
        <taxon>Streptophyta</taxon>
        <taxon>Embryophyta</taxon>
        <taxon>Tracheophyta</taxon>
        <taxon>Spermatophyta</taxon>
        <taxon>Magnoliopsida</taxon>
        <taxon>Liliopsida</taxon>
        <taxon>Poales</taxon>
        <taxon>Poaceae</taxon>
        <taxon>PACMAD clade</taxon>
        <taxon>Panicoideae</taxon>
        <taxon>Andropogonodae</taxon>
        <taxon>Andropogoneae</taxon>
        <taxon>Tripsacinae</taxon>
        <taxon>Zea</taxon>
    </lineage>
</organism>
<dbReference type="PANTHER" id="PTHR43213">
    <property type="entry name" value="BIFUNCTIONAL DTTP/UTP PYROPHOSPHATASE/METHYLTRANSFERASE PROTEIN-RELATED"/>
    <property type="match status" value="1"/>
</dbReference>
<dbReference type="EMBL" id="CM007648">
    <property type="protein sequence ID" value="ONM26899.1"/>
    <property type="molecule type" value="Genomic_DNA"/>
</dbReference>
<dbReference type="Pfam" id="PF02545">
    <property type="entry name" value="Maf"/>
    <property type="match status" value="1"/>
</dbReference>
<dbReference type="ExpressionAtlas" id="A0A1D6F6K3">
    <property type="expression patterns" value="baseline and differential"/>
</dbReference>
<dbReference type="PIRSF" id="PIRSF006305">
    <property type="entry name" value="Maf"/>
    <property type="match status" value="1"/>
</dbReference>
<evidence type="ECO:0000313" key="2">
    <source>
        <dbReference type="EMBL" id="ONM26899.1"/>
    </source>
</evidence>
<dbReference type="PANTHER" id="PTHR43213:SF4">
    <property type="entry name" value="7-METHYL-GTP PYROPHOSPHATASE"/>
    <property type="match status" value="1"/>
</dbReference>
<protein>
    <submittedName>
        <fullName evidence="2">Maf-like protein CV_0124</fullName>
    </submittedName>
</protein>
<dbReference type="InterPro" id="IPR029001">
    <property type="entry name" value="ITPase-like_fam"/>
</dbReference>
<accession>A0A1D6F6K3</accession>
<proteinExistence type="predicted"/>
<dbReference type="GO" id="GO:0047429">
    <property type="term" value="F:nucleoside triphosphate diphosphatase activity"/>
    <property type="evidence" value="ECO:0007669"/>
    <property type="project" value="InterPro"/>
</dbReference>
<dbReference type="Gene3D" id="3.90.950.10">
    <property type="match status" value="1"/>
</dbReference>
<dbReference type="AlphaFoldDB" id="A0A1D6F6K3"/>
<gene>
    <name evidence="2" type="ORF">ZEAMMB73_Zm00001d007454</name>
</gene>
<dbReference type="SUPFAM" id="SSF52972">
    <property type="entry name" value="ITPase-like"/>
    <property type="match status" value="1"/>
</dbReference>
<reference evidence="2" key="1">
    <citation type="submission" date="2015-12" db="EMBL/GenBank/DDBJ databases">
        <title>Update maize B73 reference genome by single molecule sequencing technologies.</title>
        <authorList>
            <consortium name="Maize Genome Sequencing Project"/>
            <person name="Ware D."/>
        </authorList>
    </citation>
    <scope>NUCLEOTIDE SEQUENCE [LARGE SCALE GENOMIC DNA]</scope>
    <source>
        <tissue evidence="2">Seedling</tissue>
    </source>
</reference>
<keyword evidence="1" id="KW-0378">Hydrolase</keyword>
<sequence>MATAGSSPPASQQPFKLILGSSSVARKHILEEMGLEFQVMTADIDEKSIRRENPDDLVMVLAEAKVVEEMSNQIGPWLFFLSSIVFFSPSMELTTLSIFQADAIMSRLNIDDYQKEGSQPTLLITSDIVFDFEVVVHEGIIREKPTTKEEARQFLKGYSGGHVSTVGSVVVTNLTTGKRLGSLDKAEAIFTF</sequence>
<evidence type="ECO:0000256" key="1">
    <source>
        <dbReference type="ARBA" id="ARBA00022801"/>
    </source>
</evidence>